<name>A0A7X8SGY6_9BACT</name>
<feature type="binding site" evidence="8">
    <location>
        <position position="261"/>
    </location>
    <ligand>
        <name>ATP</name>
        <dbReference type="ChEBI" id="CHEBI:30616"/>
    </ligand>
</feature>
<comment type="similarity">
    <text evidence="1 8 11">Belongs to the DnaA family.</text>
</comment>
<dbReference type="InterPro" id="IPR027417">
    <property type="entry name" value="P-loop_NTPase"/>
</dbReference>
<comment type="caution">
    <text evidence="8">Lacks conserved residue(s) required for the propagation of feature annotation.</text>
</comment>
<dbReference type="PROSITE" id="PS01008">
    <property type="entry name" value="DNAA"/>
    <property type="match status" value="1"/>
</dbReference>
<evidence type="ECO:0000256" key="10">
    <source>
        <dbReference type="RuleBase" id="RU000577"/>
    </source>
</evidence>
<comment type="caution">
    <text evidence="15">The sequence shown here is derived from an EMBL/GenBank/DDBJ whole genome shotgun (WGS) entry which is preliminary data.</text>
</comment>
<reference evidence="15 16" key="1">
    <citation type="submission" date="2020-04" db="EMBL/GenBank/DDBJ databases">
        <title>Flammeovirga sp. SR4, a novel species isolated from seawater.</title>
        <authorList>
            <person name="Wang X."/>
        </authorList>
    </citation>
    <scope>NUCLEOTIDE SEQUENCE [LARGE SCALE GENOMIC DNA]</scope>
    <source>
        <strain evidence="15 16">SR4</strain>
    </source>
</reference>
<comment type="domain">
    <text evidence="8">Domain I is involved in oligomerization and binding regulators, domain II is flexibile and of varying length in different bacteria, domain III forms the AAA+ region, while domain IV binds dsDNA.</text>
</comment>
<dbReference type="NCBIfam" id="TIGR00362">
    <property type="entry name" value="DnaA"/>
    <property type="match status" value="1"/>
</dbReference>
<dbReference type="GO" id="GO:0003688">
    <property type="term" value="F:DNA replication origin binding"/>
    <property type="evidence" value="ECO:0007669"/>
    <property type="project" value="UniProtKB-UniRule"/>
</dbReference>
<evidence type="ECO:0000256" key="6">
    <source>
        <dbReference type="ARBA" id="ARBA00023121"/>
    </source>
</evidence>
<feature type="compositionally biased region" description="Polar residues" evidence="12">
    <location>
        <begin position="133"/>
        <end position="162"/>
    </location>
</feature>
<feature type="domain" description="Chromosomal replication initiator DnaA C-terminal" evidence="14">
    <location>
        <begin position="459"/>
        <end position="528"/>
    </location>
</feature>
<dbReference type="InterPro" id="IPR003593">
    <property type="entry name" value="AAA+_ATPase"/>
</dbReference>
<keyword evidence="16" id="KW-1185">Reference proteome</keyword>
<dbReference type="AlphaFoldDB" id="A0A7X8SGY6"/>
<dbReference type="SMART" id="SM00382">
    <property type="entry name" value="AAA"/>
    <property type="match status" value="1"/>
</dbReference>
<evidence type="ECO:0000256" key="8">
    <source>
        <dbReference type="HAMAP-Rule" id="MF_00377"/>
    </source>
</evidence>
<dbReference type="EMBL" id="JABAIL010000001">
    <property type="protein sequence ID" value="NLR90058.1"/>
    <property type="molecule type" value="Genomic_DNA"/>
</dbReference>
<evidence type="ECO:0000256" key="3">
    <source>
        <dbReference type="ARBA" id="ARBA00022705"/>
    </source>
</evidence>
<dbReference type="Gene3D" id="1.10.1750.10">
    <property type="match status" value="1"/>
</dbReference>
<keyword evidence="2 8" id="KW-0963">Cytoplasm</keyword>
<evidence type="ECO:0000256" key="12">
    <source>
        <dbReference type="SAM" id="MobiDB-lite"/>
    </source>
</evidence>
<dbReference type="InterPro" id="IPR020591">
    <property type="entry name" value="Chromosome_initiator_DnaA-like"/>
</dbReference>
<dbReference type="Gene3D" id="3.40.50.300">
    <property type="entry name" value="P-loop containing nucleotide triphosphate hydrolases"/>
    <property type="match status" value="1"/>
</dbReference>
<feature type="domain" description="AAA+ ATPase" evidence="13">
    <location>
        <begin position="248"/>
        <end position="384"/>
    </location>
</feature>
<feature type="region of interest" description="Domain IV, binds dsDNA" evidence="8">
    <location>
        <begin position="432"/>
        <end position="555"/>
    </location>
</feature>
<keyword evidence="4 8" id="KW-0547">Nucleotide-binding</keyword>
<evidence type="ECO:0000256" key="11">
    <source>
        <dbReference type="RuleBase" id="RU004227"/>
    </source>
</evidence>
<dbReference type="PANTHER" id="PTHR30050">
    <property type="entry name" value="CHROMOSOMAL REPLICATION INITIATOR PROTEIN DNAA"/>
    <property type="match status" value="1"/>
</dbReference>
<keyword evidence="5 8" id="KW-0067">ATP-binding</keyword>
<comment type="subcellular location">
    <subcellularLocation>
        <location evidence="8">Cytoplasm</location>
    </subcellularLocation>
</comment>
<protein>
    <recommendedName>
        <fullName evidence="8 9">Chromosomal replication initiator protein DnaA</fullName>
    </recommendedName>
</protein>
<dbReference type="GO" id="GO:0005524">
    <property type="term" value="F:ATP binding"/>
    <property type="evidence" value="ECO:0007669"/>
    <property type="project" value="UniProtKB-UniRule"/>
</dbReference>
<dbReference type="CDD" id="cd00009">
    <property type="entry name" value="AAA"/>
    <property type="match status" value="1"/>
</dbReference>
<keyword evidence="3 8" id="KW-0235">DNA replication</keyword>
<feature type="compositionally biased region" description="Polar residues" evidence="12">
    <location>
        <begin position="58"/>
        <end position="77"/>
    </location>
</feature>
<comment type="function">
    <text evidence="8 10">Plays an essential role in the initiation and regulation of chromosomal replication. ATP-DnaA binds to the origin of replication (oriC) to initiate formation of the DNA replication initiation complex once per cell cycle. Binds the DnaA box (a 9 base pair repeat at the origin) and separates the double-stranded (ds)DNA. Forms a right-handed helical filament on oriC DNA; dsDNA binds to the exterior of the filament while single-stranded (ss)DNA is stabiized in the filament's interior. The ATP-DnaA-oriC complex binds and stabilizes one strand of the AT-rich DNA unwinding element (DUE), permitting loading of DNA polymerase. After initiation quickly degrades to an ADP-DnaA complex that is not apt for DNA replication. Binds acidic phospholipids.</text>
</comment>
<dbReference type="GO" id="GO:0005886">
    <property type="term" value="C:plasma membrane"/>
    <property type="evidence" value="ECO:0007669"/>
    <property type="project" value="TreeGrafter"/>
</dbReference>
<feature type="binding site" evidence="8">
    <location>
        <position position="262"/>
    </location>
    <ligand>
        <name>ATP</name>
        <dbReference type="ChEBI" id="CHEBI:30616"/>
    </ligand>
</feature>
<feature type="binding site" evidence="8">
    <location>
        <position position="259"/>
    </location>
    <ligand>
        <name>ATP</name>
        <dbReference type="ChEBI" id="CHEBI:30616"/>
    </ligand>
</feature>
<dbReference type="InterPro" id="IPR010921">
    <property type="entry name" value="Trp_repressor/repl_initiator"/>
</dbReference>
<evidence type="ECO:0000256" key="9">
    <source>
        <dbReference type="NCBIfam" id="TIGR00362"/>
    </source>
</evidence>
<dbReference type="GO" id="GO:0006270">
    <property type="term" value="P:DNA replication initiation"/>
    <property type="evidence" value="ECO:0007669"/>
    <property type="project" value="UniProtKB-UniRule"/>
</dbReference>
<organism evidence="15 16">
    <name type="scientific">Flammeovirga agarivorans</name>
    <dbReference type="NCBI Taxonomy" id="2726742"/>
    <lineage>
        <taxon>Bacteria</taxon>
        <taxon>Pseudomonadati</taxon>
        <taxon>Bacteroidota</taxon>
        <taxon>Cytophagia</taxon>
        <taxon>Cytophagales</taxon>
        <taxon>Flammeovirgaceae</taxon>
        <taxon>Flammeovirga</taxon>
    </lineage>
</organism>
<dbReference type="FunFam" id="3.40.50.300:FF:000668">
    <property type="entry name" value="Chromosomal replication initiator protein DnaA"/>
    <property type="match status" value="1"/>
</dbReference>
<dbReference type="Pfam" id="PF08299">
    <property type="entry name" value="Bac_DnaA_C"/>
    <property type="match status" value="1"/>
</dbReference>
<evidence type="ECO:0000256" key="2">
    <source>
        <dbReference type="ARBA" id="ARBA00022490"/>
    </source>
</evidence>
<dbReference type="InterPro" id="IPR001957">
    <property type="entry name" value="Chromosome_initiator_DnaA"/>
</dbReference>
<dbReference type="GO" id="GO:0008289">
    <property type="term" value="F:lipid binding"/>
    <property type="evidence" value="ECO:0007669"/>
    <property type="project" value="UniProtKB-KW"/>
</dbReference>
<dbReference type="InterPro" id="IPR018312">
    <property type="entry name" value="Chromosome_initiator_DnaA_CS"/>
</dbReference>
<dbReference type="GO" id="GO:0006275">
    <property type="term" value="P:regulation of DNA replication"/>
    <property type="evidence" value="ECO:0007669"/>
    <property type="project" value="UniProtKB-UniRule"/>
</dbReference>
<feature type="region of interest" description="Domain I, interacts with DnaA modulators" evidence="8">
    <location>
        <begin position="1"/>
        <end position="208"/>
    </location>
</feature>
<evidence type="ECO:0000259" key="13">
    <source>
        <dbReference type="SMART" id="SM00382"/>
    </source>
</evidence>
<evidence type="ECO:0000259" key="14">
    <source>
        <dbReference type="SMART" id="SM00760"/>
    </source>
</evidence>
<dbReference type="SMART" id="SM00760">
    <property type="entry name" value="Bac_DnaA_C"/>
    <property type="match status" value="1"/>
</dbReference>
<dbReference type="HAMAP" id="MF_00377">
    <property type="entry name" value="DnaA_bact"/>
    <property type="match status" value="1"/>
</dbReference>
<evidence type="ECO:0000256" key="1">
    <source>
        <dbReference type="ARBA" id="ARBA00006583"/>
    </source>
</evidence>
<feature type="compositionally biased region" description="Low complexity" evidence="12">
    <location>
        <begin position="16"/>
        <end position="46"/>
    </location>
</feature>
<dbReference type="CDD" id="cd06571">
    <property type="entry name" value="Bac_DnaA_C"/>
    <property type="match status" value="1"/>
</dbReference>
<proteinExistence type="inferred from homology"/>
<accession>A0A7X8SGY6</accession>
<dbReference type="Proteomes" id="UP000585050">
    <property type="component" value="Unassembled WGS sequence"/>
</dbReference>
<evidence type="ECO:0000256" key="7">
    <source>
        <dbReference type="ARBA" id="ARBA00023125"/>
    </source>
</evidence>
<evidence type="ECO:0000256" key="4">
    <source>
        <dbReference type="ARBA" id="ARBA00022741"/>
    </source>
</evidence>
<dbReference type="PRINTS" id="PR00051">
    <property type="entry name" value="DNAA"/>
</dbReference>
<feature type="compositionally biased region" description="Low complexity" evidence="12">
    <location>
        <begin position="178"/>
        <end position="189"/>
    </location>
</feature>
<dbReference type="InterPro" id="IPR013159">
    <property type="entry name" value="DnaA_C"/>
</dbReference>
<dbReference type="GO" id="GO:0005737">
    <property type="term" value="C:cytoplasm"/>
    <property type="evidence" value="ECO:0007669"/>
    <property type="project" value="UniProtKB-SubCell"/>
</dbReference>
<gene>
    <name evidence="8 15" type="primary">dnaA</name>
    <name evidence="15" type="ORF">HGP29_02525</name>
</gene>
<evidence type="ECO:0000256" key="5">
    <source>
        <dbReference type="ARBA" id="ARBA00022840"/>
    </source>
</evidence>
<feature type="compositionally biased region" description="Low complexity" evidence="12">
    <location>
        <begin position="83"/>
        <end position="115"/>
    </location>
</feature>
<feature type="region of interest" description="Disordered" evidence="12">
    <location>
        <begin position="1"/>
        <end position="195"/>
    </location>
</feature>
<evidence type="ECO:0000313" key="16">
    <source>
        <dbReference type="Proteomes" id="UP000585050"/>
    </source>
</evidence>
<dbReference type="SUPFAM" id="SSF52540">
    <property type="entry name" value="P-loop containing nucleoside triphosphate hydrolases"/>
    <property type="match status" value="1"/>
</dbReference>
<dbReference type="SUPFAM" id="SSF48295">
    <property type="entry name" value="TrpR-like"/>
    <property type="match status" value="1"/>
</dbReference>
<sequence length="555" mass="63359">MGNNNQQFPQYNTPSQQQDGGQNPFQQQSQQQQPQQPQQRPVNPNPYAKENREGNRPNFGQQENRPPQNPSNDQNEFGASDPYFQQSNFDQQQQYNRGNQNPPQQGQNPWSNQNPSLNQDSNPTPPPQEPRVNPSQNENLGGGQRNSYQNPPQYRKSNSNELPQYRNSQQRRQEEQKQQPQQPSYPSHQGTNMDGFVDHFRVPQAQESSYRESFLNPTYTFETFIEGDCNRLARSAGIAIARKPGATAFNPLVVYGGVGLGKTHLAQAVGNEVKLSDPSKFVLYVSSEQFTTQFIEALKNNNVQQFTNYYLQVDVLIVDDIQFLAKKEKTQENFFHIFNRLHQNGKQIIMTSDRPPRSLEGLTDRLLSRFKWGLTADIQKPDFETRVAIVKQKLMSEGVNVPDDVVEYLSYNIDSNIRELEGTLVSLVANASLMQREVDLDMAKNALLNIVRNTEKEITIEFIQQIVSEYFGISVDELKSKTRKKDIAQARQIAMYFSKEYTKEPLKSIGNQFGGRDHSTVVHASKAVTKRTASDALYNRILEELLDQMNIKSKG</sequence>
<keyword evidence="6 8" id="KW-0446">Lipid-binding</keyword>
<dbReference type="Gene3D" id="1.10.8.60">
    <property type="match status" value="1"/>
</dbReference>
<feature type="binding site" evidence="8">
    <location>
        <position position="263"/>
    </location>
    <ligand>
        <name>ATP</name>
        <dbReference type="ChEBI" id="CHEBI:30616"/>
    </ligand>
</feature>
<dbReference type="InterPro" id="IPR013317">
    <property type="entry name" value="DnaA_dom"/>
</dbReference>
<evidence type="ECO:0000313" key="15">
    <source>
        <dbReference type="EMBL" id="NLR90058.1"/>
    </source>
</evidence>
<keyword evidence="7 8" id="KW-0238">DNA-binding</keyword>
<dbReference type="PANTHER" id="PTHR30050:SF2">
    <property type="entry name" value="CHROMOSOMAL REPLICATION INITIATOR PROTEIN DNAA"/>
    <property type="match status" value="1"/>
</dbReference>
<comment type="subunit">
    <text evidence="8">Oligomerizes as a right-handed, spiral filament on DNA at oriC.</text>
</comment>
<feature type="compositionally biased region" description="Polar residues" evidence="12">
    <location>
        <begin position="1"/>
        <end position="15"/>
    </location>
</feature>
<dbReference type="Pfam" id="PF00308">
    <property type="entry name" value="Bac_DnaA"/>
    <property type="match status" value="1"/>
</dbReference>